<reference evidence="2 3" key="1">
    <citation type="journal article" date="2017" name="Int. J. Parasitol.">
        <title>The genome of the protozoan parasite Cystoisospora suis and a reverse vaccinology approach to identify vaccine candidates.</title>
        <authorList>
            <person name="Palmieri N."/>
            <person name="Shrestha A."/>
            <person name="Ruttkowski B."/>
            <person name="Beck T."/>
            <person name="Vogl C."/>
            <person name="Tomley F."/>
            <person name="Blake D.P."/>
            <person name="Joachim A."/>
        </authorList>
    </citation>
    <scope>NUCLEOTIDE SEQUENCE [LARGE SCALE GENOMIC DNA]</scope>
    <source>
        <strain evidence="2 3">Wien I</strain>
    </source>
</reference>
<evidence type="ECO:0000256" key="1">
    <source>
        <dbReference type="SAM" id="Phobius"/>
    </source>
</evidence>
<keyword evidence="1" id="KW-1133">Transmembrane helix</keyword>
<accession>A0A2C6KML0</accession>
<name>A0A2C6KML0_9APIC</name>
<dbReference type="AlphaFoldDB" id="A0A2C6KML0"/>
<dbReference type="EMBL" id="MIGC01004192">
    <property type="protein sequence ID" value="PHJ18369.1"/>
    <property type="molecule type" value="Genomic_DNA"/>
</dbReference>
<organism evidence="2 3">
    <name type="scientific">Cystoisospora suis</name>
    <dbReference type="NCBI Taxonomy" id="483139"/>
    <lineage>
        <taxon>Eukaryota</taxon>
        <taxon>Sar</taxon>
        <taxon>Alveolata</taxon>
        <taxon>Apicomplexa</taxon>
        <taxon>Conoidasida</taxon>
        <taxon>Coccidia</taxon>
        <taxon>Eucoccidiorida</taxon>
        <taxon>Eimeriorina</taxon>
        <taxon>Sarcocystidae</taxon>
        <taxon>Cystoisospora</taxon>
    </lineage>
</organism>
<keyword evidence="1" id="KW-0812">Transmembrane</keyword>
<evidence type="ECO:0000313" key="2">
    <source>
        <dbReference type="EMBL" id="PHJ18369.1"/>
    </source>
</evidence>
<keyword evidence="3" id="KW-1185">Reference proteome</keyword>
<dbReference type="Proteomes" id="UP000221165">
    <property type="component" value="Unassembled WGS sequence"/>
</dbReference>
<proteinExistence type="predicted"/>
<evidence type="ECO:0000313" key="3">
    <source>
        <dbReference type="Proteomes" id="UP000221165"/>
    </source>
</evidence>
<gene>
    <name evidence="2" type="ORF">CSUI_007801</name>
</gene>
<keyword evidence="1" id="KW-0472">Membrane</keyword>
<dbReference type="GeneID" id="94431155"/>
<evidence type="ECO:0008006" key="4">
    <source>
        <dbReference type="Google" id="ProtNLM"/>
    </source>
</evidence>
<feature type="transmembrane region" description="Helical" evidence="1">
    <location>
        <begin position="40"/>
        <end position="60"/>
    </location>
</feature>
<sequence>MKSTDSPAFSFDLKKERKRKKGMVMGTIPILTDIDRFAEGFLFCNFLSFFFPFSFLLLILSSHLLPPLSCVFS</sequence>
<comment type="caution">
    <text evidence="2">The sequence shown here is derived from an EMBL/GenBank/DDBJ whole genome shotgun (WGS) entry which is preliminary data.</text>
</comment>
<dbReference type="VEuPathDB" id="ToxoDB:CSUI_007801"/>
<feature type="non-terminal residue" evidence="2">
    <location>
        <position position="73"/>
    </location>
</feature>
<dbReference type="RefSeq" id="XP_067920077.1">
    <property type="nucleotide sequence ID" value="XM_068067944.1"/>
</dbReference>
<protein>
    <recommendedName>
        <fullName evidence="4">Transmembrane protein</fullName>
    </recommendedName>
</protein>